<name>A0AAU7Q362_9RICK</name>
<protein>
    <submittedName>
        <fullName evidence="1">Uncharacterized protein</fullName>
    </submittedName>
</protein>
<sequence>MKINDCRINKDDIENIEIAMDSSMISIYSNSFQHHKTNVEKRKYNYLAQVRKLHITLNIMNKEVMATSATLRDSVLACSMRWIIRAIFCLFVRI</sequence>
<evidence type="ECO:0000313" key="1">
    <source>
        <dbReference type="EMBL" id="XBS67459.1"/>
    </source>
</evidence>
<gene>
    <name evidence="1" type="ORF">ABLO99_01985</name>
</gene>
<dbReference type="EMBL" id="CP157942">
    <property type="protein sequence ID" value="XBS67459.1"/>
    <property type="molecule type" value="Genomic_DNA"/>
</dbReference>
<proteinExistence type="predicted"/>
<reference evidence="1" key="1">
    <citation type="submission" date="2024-06" db="EMBL/GenBank/DDBJ databases">
        <authorList>
            <person name="Dussert Y."/>
            <person name="Peccoud J."/>
            <person name="Pigeault R."/>
        </authorList>
    </citation>
    <scope>NUCLEOTIDE SEQUENCE</scope>
    <source>
        <strain evidence="1">WArc</strain>
    </source>
</reference>
<organism evidence="1">
    <name type="scientific">Wolbachia endosymbiont of Armadillidium arcangelii</name>
    <dbReference type="NCBI Taxonomy" id="3158571"/>
    <lineage>
        <taxon>Bacteria</taxon>
        <taxon>Pseudomonadati</taxon>
        <taxon>Pseudomonadota</taxon>
        <taxon>Alphaproteobacteria</taxon>
        <taxon>Rickettsiales</taxon>
        <taxon>Anaplasmataceae</taxon>
        <taxon>Wolbachieae</taxon>
        <taxon>Wolbachia</taxon>
    </lineage>
</organism>
<dbReference type="RefSeq" id="WP_153295528.1">
    <property type="nucleotide sequence ID" value="NZ_CP157942.1"/>
</dbReference>
<dbReference type="AlphaFoldDB" id="A0AAU7Q362"/>
<accession>A0AAU7Q362</accession>